<dbReference type="PANTHER" id="PTHR10091">
    <property type="entry name" value="ALDOSE-1-EPIMERASE"/>
    <property type="match status" value="1"/>
</dbReference>
<keyword evidence="5" id="KW-1185">Reference proteome</keyword>
<keyword evidence="3" id="KW-0106">Calcium</keyword>
<comment type="caution">
    <text evidence="4">The sequence shown here is derived from an EMBL/GenBank/DDBJ whole genome shotgun (WGS) entry which is preliminary data.</text>
</comment>
<dbReference type="Gene3D" id="2.70.98.10">
    <property type="match status" value="1"/>
</dbReference>
<dbReference type="OrthoDB" id="9808779at2"/>
<comment type="subunit">
    <text evidence="2">Monomer.</text>
</comment>
<gene>
    <name evidence="4" type="ORF">EOJ36_06360</name>
</gene>
<comment type="cofactor">
    <cofactor evidence="1">
        <name>Ca(2+)</name>
        <dbReference type="ChEBI" id="CHEBI:29108"/>
    </cofactor>
</comment>
<evidence type="ECO:0000256" key="2">
    <source>
        <dbReference type="ARBA" id="ARBA00011245"/>
    </source>
</evidence>
<reference evidence="4 5" key="1">
    <citation type="submission" date="2019-01" db="EMBL/GenBank/DDBJ databases">
        <authorList>
            <person name="Chen W.-M."/>
        </authorList>
    </citation>
    <scope>NUCLEOTIDE SEQUENCE [LARGE SCALE GENOMIC DNA]</scope>
    <source>
        <strain evidence="4 5">FSY-15</strain>
    </source>
</reference>
<dbReference type="GO" id="GO:0033499">
    <property type="term" value="P:galactose catabolic process via UDP-galactose, Leloir pathway"/>
    <property type="evidence" value="ECO:0007669"/>
    <property type="project" value="TreeGrafter"/>
</dbReference>
<dbReference type="InterPro" id="IPR008183">
    <property type="entry name" value="Aldose_1/G6P_1-epimerase"/>
</dbReference>
<protein>
    <submittedName>
        <fullName evidence="4">Aldose 1-epimerase</fullName>
    </submittedName>
</protein>
<organism evidence="4 5">
    <name type="scientific">Sandaracinomonas limnophila</name>
    <dbReference type="NCBI Taxonomy" id="1862386"/>
    <lineage>
        <taxon>Bacteria</taxon>
        <taxon>Pseudomonadati</taxon>
        <taxon>Bacteroidota</taxon>
        <taxon>Cytophagia</taxon>
        <taxon>Cytophagales</taxon>
        <taxon>Flectobacillaceae</taxon>
        <taxon>Sandaracinomonas</taxon>
    </lineage>
</organism>
<dbReference type="Proteomes" id="UP000282832">
    <property type="component" value="Unassembled WGS sequence"/>
</dbReference>
<evidence type="ECO:0000256" key="3">
    <source>
        <dbReference type="ARBA" id="ARBA00022837"/>
    </source>
</evidence>
<dbReference type="GO" id="GO:0004034">
    <property type="term" value="F:aldose 1-epimerase activity"/>
    <property type="evidence" value="ECO:0007669"/>
    <property type="project" value="TreeGrafter"/>
</dbReference>
<dbReference type="GO" id="GO:0030246">
    <property type="term" value="F:carbohydrate binding"/>
    <property type="evidence" value="ECO:0007669"/>
    <property type="project" value="InterPro"/>
</dbReference>
<dbReference type="SUPFAM" id="SSF74650">
    <property type="entry name" value="Galactose mutarotase-like"/>
    <property type="match status" value="1"/>
</dbReference>
<dbReference type="Pfam" id="PF01263">
    <property type="entry name" value="Aldose_epim"/>
    <property type="match status" value="1"/>
</dbReference>
<dbReference type="InterPro" id="IPR011013">
    <property type="entry name" value="Gal_mutarotase_sf_dom"/>
</dbReference>
<dbReference type="RefSeq" id="WP_127803523.1">
    <property type="nucleotide sequence ID" value="NZ_SACY01000003.1"/>
</dbReference>
<dbReference type="GO" id="GO:0006006">
    <property type="term" value="P:glucose metabolic process"/>
    <property type="evidence" value="ECO:0007669"/>
    <property type="project" value="TreeGrafter"/>
</dbReference>
<name>A0A437PQV9_9BACT</name>
<dbReference type="InterPro" id="IPR014718">
    <property type="entry name" value="GH-type_carb-bd"/>
</dbReference>
<proteinExistence type="predicted"/>
<dbReference type="AlphaFoldDB" id="A0A437PQV9"/>
<evidence type="ECO:0000256" key="1">
    <source>
        <dbReference type="ARBA" id="ARBA00001913"/>
    </source>
</evidence>
<sequence length="314" mass="35731">MEIEIVETNGDSIIKILNPLSNESACINASVGGTLMSLKLKEANELHELITIPYHQKYHLHENPFYPSGLLMPWVNRVRNGNYSFLGKNYQLPINETNLGNAIHGFMARRKFEIFEEICNEQEAKIILKSSYSNDFEGFPFPFESYLSYSLKTNGQFEFTISCKNMGETNMPFATGWHPYFQLGNQLNDLTLYFNSIEKYLSDSQMIPLKAVPFQAADGMKLLEEKPDNVYLLEQKKLTKVTLAHTQSNLALNLSFDSSKFPYFVAFCPENKECIALEPMTGNTDCFNTFEGLLQLKPNENFSGTVQISLEKIG</sequence>
<accession>A0A437PQV9</accession>
<evidence type="ECO:0000313" key="4">
    <source>
        <dbReference type="EMBL" id="RVU24631.1"/>
    </source>
</evidence>
<dbReference type="EMBL" id="SACY01000003">
    <property type="protein sequence ID" value="RVU24631.1"/>
    <property type="molecule type" value="Genomic_DNA"/>
</dbReference>
<evidence type="ECO:0000313" key="5">
    <source>
        <dbReference type="Proteomes" id="UP000282832"/>
    </source>
</evidence>
<dbReference type="CDD" id="cd01081">
    <property type="entry name" value="Aldose_epim"/>
    <property type="match status" value="1"/>
</dbReference>
<dbReference type="PANTHER" id="PTHR10091:SF0">
    <property type="entry name" value="GALACTOSE MUTAROTASE"/>
    <property type="match status" value="1"/>
</dbReference>